<accession>A0AAD4SHC0</accession>
<sequence length="82" mass="9622">MILLIRSKTKNTGKHCSGAKFEKRALEHQAVIEQKCNQARRRLYRKVLRFLKPFQISGYFTWNDVLHEGNYAPELFGKDSPI</sequence>
<gene>
    <name evidence="1" type="ORF">MKW98_008446</name>
</gene>
<dbReference type="EMBL" id="JAJJMB010010578">
    <property type="protein sequence ID" value="KAI3907769.1"/>
    <property type="molecule type" value="Genomic_DNA"/>
</dbReference>
<evidence type="ECO:0000313" key="2">
    <source>
        <dbReference type="Proteomes" id="UP001202328"/>
    </source>
</evidence>
<name>A0AAD4SHC0_9MAGN</name>
<comment type="caution">
    <text evidence="1">The sequence shown here is derived from an EMBL/GenBank/DDBJ whole genome shotgun (WGS) entry which is preliminary data.</text>
</comment>
<proteinExistence type="predicted"/>
<dbReference type="Proteomes" id="UP001202328">
    <property type="component" value="Unassembled WGS sequence"/>
</dbReference>
<protein>
    <submittedName>
        <fullName evidence="1">Uncharacterized protein</fullName>
    </submittedName>
</protein>
<evidence type="ECO:0000313" key="1">
    <source>
        <dbReference type="EMBL" id="KAI3907769.1"/>
    </source>
</evidence>
<organism evidence="1 2">
    <name type="scientific">Papaver atlanticum</name>
    <dbReference type="NCBI Taxonomy" id="357466"/>
    <lineage>
        <taxon>Eukaryota</taxon>
        <taxon>Viridiplantae</taxon>
        <taxon>Streptophyta</taxon>
        <taxon>Embryophyta</taxon>
        <taxon>Tracheophyta</taxon>
        <taxon>Spermatophyta</taxon>
        <taxon>Magnoliopsida</taxon>
        <taxon>Ranunculales</taxon>
        <taxon>Papaveraceae</taxon>
        <taxon>Papaveroideae</taxon>
        <taxon>Papaver</taxon>
    </lineage>
</organism>
<reference evidence="1" key="1">
    <citation type="submission" date="2022-04" db="EMBL/GenBank/DDBJ databases">
        <title>A functionally conserved STORR gene fusion in Papaver species that diverged 16.8 million years ago.</title>
        <authorList>
            <person name="Catania T."/>
        </authorList>
    </citation>
    <scope>NUCLEOTIDE SEQUENCE</scope>
    <source>
        <strain evidence="1">S-188037</strain>
    </source>
</reference>
<dbReference type="AlphaFoldDB" id="A0AAD4SHC0"/>
<keyword evidence="2" id="KW-1185">Reference proteome</keyword>